<dbReference type="Proteomes" id="UP001231649">
    <property type="component" value="Chromosome 4"/>
</dbReference>
<gene>
    <name evidence="1" type="ORF">PYW08_013586</name>
</gene>
<sequence length="499" mass="57716">MPKTRRPRTKRSRGCNNKNKLNIASWYKNCKICGTVVVAPNSVGMWLHYKKNHPELNESLRSQVPQPRVQKLDPQAPKLSGNEAQKPQCKKMPRKSRKTLWHPKRKLYHETEEADEDIAHAKIKSTFQMMGFCVHPEKLPKGELIYRKRPARLRPPRFRKNLSNKKTYFDDDGNPYTLDQSKDSQDEREMQTDDDGAEVRSDTERPEYMPTGFPRTHPLASRETSLEDDSVRLAEAAAVPLPCDAEDSNDEEKIEDGENTVNQQVEWAKRKKRPKRYSKFEDFDLAGMPEELRDDPKMHKYWKKRHSLFHRFDEGIQLDRESWFSVTPENVAWHIANKYVYDVVLDAFCGAGGNTIQFAHTSKKVIAVDIDPQKIAMARHNAAAYGVAERIEFIVGDFFQLARDLKADMVFLSPPWGGPGYSDNHEYDLETMLEPKPASELMKVARTISPTITFYLPRNSRPDQILSLAKEVGGSVEIEQNFLDRRFVAITAYFYEDHR</sequence>
<dbReference type="EMBL" id="CM056780">
    <property type="protein sequence ID" value="KAJ8716301.1"/>
    <property type="molecule type" value="Genomic_DNA"/>
</dbReference>
<comment type="caution">
    <text evidence="1">The sequence shown here is derived from an EMBL/GenBank/DDBJ whole genome shotgun (WGS) entry which is preliminary data.</text>
</comment>
<evidence type="ECO:0000313" key="2">
    <source>
        <dbReference type="Proteomes" id="UP001231649"/>
    </source>
</evidence>
<reference evidence="1" key="1">
    <citation type="submission" date="2023-03" db="EMBL/GenBank/DDBJ databases">
        <title>Chromosome-level genomes of two armyworms, Mythimna separata and Mythimna loreyi, provide insights into the biosynthesis and reception of sex pheromones.</title>
        <authorList>
            <person name="Zhao H."/>
        </authorList>
    </citation>
    <scope>NUCLEOTIDE SEQUENCE</scope>
    <source>
        <strain evidence="1">BeijingLab</strain>
    </source>
</reference>
<name>A0ACC2QG45_9NEOP</name>
<evidence type="ECO:0000313" key="1">
    <source>
        <dbReference type="EMBL" id="KAJ8716301.1"/>
    </source>
</evidence>
<keyword evidence="2" id="KW-1185">Reference proteome</keyword>
<proteinExistence type="predicted"/>
<accession>A0ACC2QG45</accession>
<protein>
    <submittedName>
        <fullName evidence="1">Uncharacterized protein</fullName>
    </submittedName>
</protein>
<organism evidence="1 2">
    <name type="scientific">Mythimna loreyi</name>
    <dbReference type="NCBI Taxonomy" id="667449"/>
    <lineage>
        <taxon>Eukaryota</taxon>
        <taxon>Metazoa</taxon>
        <taxon>Ecdysozoa</taxon>
        <taxon>Arthropoda</taxon>
        <taxon>Hexapoda</taxon>
        <taxon>Insecta</taxon>
        <taxon>Pterygota</taxon>
        <taxon>Neoptera</taxon>
        <taxon>Endopterygota</taxon>
        <taxon>Lepidoptera</taxon>
        <taxon>Glossata</taxon>
        <taxon>Ditrysia</taxon>
        <taxon>Noctuoidea</taxon>
        <taxon>Noctuidae</taxon>
        <taxon>Noctuinae</taxon>
        <taxon>Hadenini</taxon>
        <taxon>Mythimna</taxon>
    </lineage>
</organism>